<comment type="caution">
    <text evidence="3">The sequence shown here is derived from an EMBL/GenBank/DDBJ whole genome shotgun (WGS) entry which is preliminary data.</text>
</comment>
<gene>
    <name evidence="3" type="ORF">IAA07_00295</name>
</gene>
<dbReference type="PANTHER" id="PTHR23084:SF263">
    <property type="entry name" value="MORN REPEAT-CONTAINING PROTEIN 1"/>
    <property type="match status" value="1"/>
</dbReference>
<accession>A0A9D2HGZ8</accession>
<protein>
    <submittedName>
        <fullName evidence="3">Zinc-ribbon domain-containing protein</fullName>
    </submittedName>
</protein>
<evidence type="ECO:0000313" key="4">
    <source>
        <dbReference type="Proteomes" id="UP000823900"/>
    </source>
</evidence>
<feature type="transmembrane region" description="Helical" evidence="1">
    <location>
        <begin position="45"/>
        <end position="70"/>
    </location>
</feature>
<organism evidence="3 4">
    <name type="scientific">Candidatus Lachnoclostridium stercoravium</name>
    <dbReference type="NCBI Taxonomy" id="2838633"/>
    <lineage>
        <taxon>Bacteria</taxon>
        <taxon>Bacillati</taxon>
        <taxon>Bacillota</taxon>
        <taxon>Clostridia</taxon>
        <taxon>Lachnospirales</taxon>
        <taxon>Lachnospiraceae</taxon>
    </lineage>
</organism>
<keyword evidence="1" id="KW-0812">Transmembrane</keyword>
<dbReference type="Proteomes" id="UP000823900">
    <property type="component" value="Unassembled WGS sequence"/>
</dbReference>
<evidence type="ECO:0000259" key="2">
    <source>
        <dbReference type="Pfam" id="PF13240"/>
    </source>
</evidence>
<dbReference type="Gene3D" id="2.20.110.10">
    <property type="entry name" value="Histone H3 K4-specific methyltransferase SET7/9 N-terminal domain"/>
    <property type="match status" value="1"/>
</dbReference>
<sequence>MKVCKNCGSQIPDEVRFCPNCGTPIEAQTVNNKNVKKKSWICSSLIILFCGFFGVVWLPLEILAILLFVLRLSKRIGNIIWNIILACIIGFFLICGLLGDETDVSQTNTSEIIESTGVSEEEISEPSISEGTENVTVSEVEESTVEIQETEAVDSTEEIETQYIRPLLEWEYPSTFKKQRKELFDLMLDIEGKVVEDESGNLMEPFCTVDVRNDIVQKVNSAEWSNYYYYYGNMKDDLPDGAGVLLTKVIPSGDKILFLPVYAGYFQEGTADGYGIKFRGDRGVEMEGEFSKESLDGGFESIMPTGKVIYYYENNINEIAVNNSTLRDEIDYYSHMQFVNRSAVFNYPTLQPSVYREGEYQGDRLNGDIKEYYNNYQFNSNDQMYHKMEDSVYGPLQYKGKMKYDEYTGKCEAFYLNGQTAFKGDVSSGIFNGDGRLYSKKGKLIYKGKFKDGYPEDGDQLDTIMDAILEAAQNESSDGYSDEIDFYNSLYFY</sequence>
<feature type="transmembrane region" description="Helical" evidence="1">
    <location>
        <begin position="79"/>
        <end position="99"/>
    </location>
</feature>
<dbReference type="EMBL" id="DWZA01000004">
    <property type="protein sequence ID" value="HJA70003.1"/>
    <property type="molecule type" value="Genomic_DNA"/>
</dbReference>
<proteinExistence type="predicted"/>
<reference evidence="3" key="2">
    <citation type="submission" date="2021-04" db="EMBL/GenBank/DDBJ databases">
        <authorList>
            <person name="Gilroy R."/>
        </authorList>
    </citation>
    <scope>NUCLEOTIDE SEQUENCE</scope>
    <source>
        <strain evidence="3">CHK178-16964</strain>
    </source>
</reference>
<dbReference type="Pfam" id="PF13240">
    <property type="entry name" value="Zn_Ribbon_1"/>
    <property type="match status" value="1"/>
</dbReference>
<keyword evidence="1" id="KW-1133">Transmembrane helix</keyword>
<reference evidence="3" key="1">
    <citation type="journal article" date="2021" name="PeerJ">
        <title>Extensive microbial diversity within the chicken gut microbiome revealed by metagenomics and culture.</title>
        <authorList>
            <person name="Gilroy R."/>
            <person name="Ravi A."/>
            <person name="Getino M."/>
            <person name="Pursley I."/>
            <person name="Horton D.L."/>
            <person name="Alikhan N.F."/>
            <person name="Baker D."/>
            <person name="Gharbi K."/>
            <person name="Hall N."/>
            <person name="Watson M."/>
            <person name="Adriaenssens E.M."/>
            <person name="Foster-Nyarko E."/>
            <person name="Jarju S."/>
            <person name="Secka A."/>
            <person name="Antonio M."/>
            <person name="Oren A."/>
            <person name="Chaudhuri R.R."/>
            <person name="La Ragione R."/>
            <person name="Hildebrand F."/>
            <person name="Pallen M.J."/>
        </authorList>
    </citation>
    <scope>NUCLEOTIDE SEQUENCE</scope>
    <source>
        <strain evidence="3">CHK178-16964</strain>
    </source>
</reference>
<name>A0A9D2HGZ8_9FIRM</name>
<evidence type="ECO:0000256" key="1">
    <source>
        <dbReference type="SAM" id="Phobius"/>
    </source>
</evidence>
<dbReference type="PANTHER" id="PTHR23084">
    <property type="entry name" value="PHOSPHATIDYLINOSITOL-4-PHOSPHATE 5-KINASE RELATED"/>
    <property type="match status" value="1"/>
</dbReference>
<dbReference type="InterPro" id="IPR026870">
    <property type="entry name" value="Zinc_ribbon_dom"/>
</dbReference>
<feature type="domain" description="Zinc-ribbon" evidence="2">
    <location>
        <begin position="4"/>
        <end position="25"/>
    </location>
</feature>
<evidence type="ECO:0000313" key="3">
    <source>
        <dbReference type="EMBL" id="HJA70003.1"/>
    </source>
</evidence>
<dbReference type="AlphaFoldDB" id="A0A9D2HGZ8"/>
<keyword evidence="1" id="KW-0472">Membrane</keyword>
<dbReference type="SUPFAM" id="SSF82185">
    <property type="entry name" value="Histone H3 K4-specific methyltransferase SET7/9 N-terminal domain"/>
    <property type="match status" value="2"/>
</dbReference>